<feature type="transmembrane region" description="Helical" evidence="9">
    <location>
        <begin position="107"/>
        <end position="140"/>
    </location>
</feature>
<keyword evidence="6 11" id="KW-0418">Kinase</keyword>
<protein>
    <recommendedName>
        <fullName evidence="2">histidine kinase</fullName>
        <ecNumber evidence="2">2.7.13.3</ecNumber>
    </recommendedName>
</protein>
<dbReference type="EMBL" id="JBHUKU010000009">
    <property type="protein sequence ID" value="MFD2460926.1"/>
    <property type="molecule type" value="Genomic_DNA"/>
</dbReference>
<evidence type="ECO:0000256" key="4">
    <source>
        <dbReference type="ARBA" id="ARBA00022679"/>
    </source>
</evidence>
<keyword evidence="7" id="KW-0067">ATP-binding</keyword>
<organism evidence="11 12">
    <name type="scientific">Amycolatopsis samaneae</name>
    <dbReference type="NCBI Taxonomy" id="664691"/>
    <lineage>
        <taxon>Bacteria</taxon>
        <taxon>Bacillati</taxon>
        <taxon>Actinomycetota</taxon>
        <taxon>Actinomycetes</taxon>
        <taxon>Pseudonocardiales</taxon>
        <taxon>Pseudonocardiaceae</taxon>
        <taxon>Amycolatopsis</taxon>
    </lineage>
</organism>
<dbReference type="InterPro" id="IPR050482">
    <property type="entry name" value="Sensor_HK_TwoCompSys"/>
</dbReference>
<sequence length="401" mass="42294">MRGTLVDRYRARLEDSLARYDVSLPWWLPTCTTVMNATGVIAALAQRHALFPPAPIALAGLLILVRFMFWPVTGNLIPPVLGAIAVLIGVPILLTDPVTPDFAPVLLVLLATEVAAIASLTLAITVTCLSIAELIVAQVWNGLSGYPVYIVAVLLGLSGGVTLRWYHRALNAERGKQDAAREQAILAERQRIAREVHDVVAHSLSITLLHLTGARHGLQQDRDIDEAVEALTEAERVGRAAMADIRRTVGLLASTSSGTRPLPGIDDVAGLVERTRAAGLDVRYEQDGDLSVVGASAGLGLYRIAQESLANIAKHAPTASGRVRLRVDAEGTTLTIRNTLPGGAAAATASGSGIAGMTARATQLGADLRAGPSGGYWVVEVAVPGPPQRKADTDTRQEVTP</sequence>
<dbReference type="InterPro" id="IPR036890">
    <property type="entry name" value="HATPase_C_sf"/>
</dbReference>
<evidence type="ECO:0000313" key="11">
    <source>
        <dbReference type="EMBL" id="MFD2460926.1"/>
    </source>
</evidence>
<evidence type="ECO:0000256" key="5">
    <source>
        <dbReference type="ARBA" id="ARBA00022741"/>
    </source>
</evidence>
<dbReference type="CDD" id="cd16917">
    <property type="entry name" value="HATPase_UhpB-NarQ-NarX-like"/>
    <property type="match status" value="1"/>
</dbReference>
<feature type="domain" description="Signal transduction histidine kinase subgroup 3 dimerisation and phosphoacceptor" evidence="10">
    <location>
        <begin position="188"/>
        <end position="253"/>
    </location>
</feature>
<evidence type="ECO:0000256" key="2">
    <source>
        <dbReference type="ARBA" id="ARBA00012438"/>
    </source>
</evidence>
<evidence type="ECO:0000256" key="6">
    <source>
        <dbReference type="ARBA" id="ARBA00022777"/>
    </source>
</evidence>
<keyword evidence="8" id="KW-0902">Two-component regulatory system</keyword>
<evidence type="ECO:0000256" key="1">
    <source>
        <dbReference type="ARBA" id="ARBA00000085"/>
    </source>
</evidence>
<keyword evidence="9" id="KW-1133">Transmembrane helix</keyword>
<feature type="transmembrane region" description="Helical" evidence="9">
    <location>
        <begin position="146"/>
        <end position="166"/>
    </location>
</feature>
<dbReference type="PANTHER" id="PTHR24421">
    <property type="entry name" value="NITRATE/NITRITE SENSOR PROTEIN NARX-RELATED"/>
    <property type="match status" value="1"/>
</dbReference>
<keyword evidence="12" id="KW-1185">Reference proteome</keyword>
<name>A0ABW5GJ91_9PSEU</name>
<proteinExistence type="predicted"/>
<keyword evidence="3" id="KW-0597">Phosphoprotein</keyword>
<evidence type="ECO:0000313" key="12">
    <source>
        <dbReference type="Proteomes" id="UP001597419"/>
    </source>
</evidence>
<gene>
    <name evidence="11" type="ORF">ACFSYJ_20125</name>
</gene>
<evidence type="ECO:0000256" key="8">
    <source>
        <dbReference type="ARBA" id="ARBA00023012"/>
    </source>
</evidence>
<dbReference type="Pfam" id="PF07730">
    <property type="entry name" value="HisKA_3"/>
    <property type="match status" value="1"/>
</dbReference>
<evidence type="ECO:0000256" key="9">
    <source>
        <dbReference type="SAM" id="Phobius"/>
    </source>
</evidence>
<dbReference type="Gene3D" id="1.20.5.1930">
    <property type="match status" value="1"/>
</dbReference>
<dbReference type="EC" id="2.7.13.3" evidence="2"/>
<dbReference type="Gene3D" id="3.30.565.10">
    <property type="entry name" value="Histidine kinase-like ATPase, C-terminal domain"/>
    <property type="match status" value="1"/>
</dbReference>
<feature type="transmembrane region" description="Helical" evidence="9">
    <location>
        <begin position="50"/>
        <end position="70"/>
    </location>
</feature>
<keyword evidence="4" id="KW-0808">Transferase</keyword>
<keyword evidence="9" id="KW-0812">Transmembrane</keyword>
<dbReference type="PANTHER" id="PTHR24421:SF10">
    <property type="entry name" value="NITRATE_NITRITE SENSOR PROTEIN NARQ"/>
    <property type="match status" value="1"/>
</dbReference>
<keyword evidence="5" id="KW-0547">Nucleotide-binding</keyword>
<reference evidence="12" key="1">
    <citation type="journal article" date="2019" name="Int. J. Syst. Evol. Microbiol.">
        <title>The Global Catalogue of Microorganisms (GCM) 10K type strain sequencing project: providing services to taxonomists for standard genome sequencing and annotation.</title>
        <authorList>
            <consortium name="The Broad Institute Genomics Platform"/>
            <consortium name="The Broad Institute Genome Sequencing Center for Infectious Disease"/>
            <person name="Wu L."/>
            <person name="Ma J."/>
        </authorList>
    </citation>
    <scope>NUCLEOTIDE SEQUENCE [LARGE SCALE GENOMIC DNA]</scope>
    <source>
        <strain evidence="12">CGMCC 4.7643</strain>
    </source>
</reference>
<comment type="catalytic activity">
    <reaction evidence="1">
        <text>ATP + protein L-histidine = ADP + protein N-phospho-L-histidine.</text>
        <dbReference type="EC" id="2.7.13.3"/>
    </reaction>
</comment>
<dbReference type="RefSeq" id="WP_345394724.1">
    <property type="nucleotide sequence ID" value="NZ_BAABHG010000006.1"/>
</dbReference>
<dbReference type="SUPFAM" id="SSF55874">
    <property type="entry name" value="ATPase domain of HSP90 chaperone/DNA topoisomerase II/histidine kinase"/>
    <property type="match status" value="1"/>
</dbReference>
<dbReference type="InterPro" id="IPR011712">
    <property type="entry name" value="Sig_transdc_His_kin_sub3_dim/P"/>
</dbReference>
<evidence type="ECO:0000256" key="3">
    <source>
        <dbReference type="ARBA" id="ARBA00022553"/>
    </source>
</evidence>
<dbReference type="Proteomes" id="UP001597419">
    <property type="component" value="Unassembled WGS sequence"/>
</dbReference>
<feature type="transmembrane region" description="Helical" evidence="9">
    <location>
        <begin position="26"/>
        <end position="45"/>
    </location>
</feature>
<evidence type="ECO:0000256" key="7">
    <source>
        <dbReference type="ARBA" id="ARBA00022840"/>
    </source>
</evidence>
<comment type="caution">
    <text evidence="11">The sequence shown here is derived from an EMBL/GenBank/DDBJ whole genome shotgun (WGS) entry which is preliminary data.</text>
</comment>
<dbReference type="GO" id="GO:0016301">
    <property type="term" value="F:kinase activity"/>
    <property type="evidence" value="ECO:0007669"/>
    <property type="project" value="UniProtKB-KW"/>
</dbReference>
<keyword evidence="9" id="KW-0472">Membrane</keyword>
<feature type="transmembrane region" description="Helical" evidence="9">
    <location>
        <begin position="76"/>
        <end position="95"/>
    </location>
</feature>
<accession>A0ABW5GJ91</accession>
<evidence type="ECO:0000259" key="10">
    <source>
        <dbReference type="Pfam" id="PF07730"/>
    </source>
</evidence>